<gene>
    <name evidence="5" type="ORF">VTL71DRAFT_13260</name>
</gene>
<name>A0ABR4CM54_9HELO</name>
<evidence type="ECO:0000256" key="1">
    <source>
        <dbReference type="ARBA" id="ARBA00022737"/>
    </source>
</evidence>
<feature type="region of interest" description="Disordered" evidence="4">
    <location>
        <begin position="484"/>
        <end position="527"/>
    </location>
</feature>
<keyword evidence="6" id="KW-1185">Reference proteome</keyword>
<proteinExistence type="predicted"/>
<dbReference type="InterPro" id="IPR002110">
    <property type="entry name" value="Ankyrin_rpt"/>
</dbReference>
<dbReference type="InterPro" id="IPR036770">
    <property type="entry name" value="Ankyrin_rpt-contain_sf"/>
</dbReference>
<evidence type="ECO:0000313" key="6">
    <source>
        <dbReference type="Proteomes" id="UP001595075"/>
    </source>
</evidence>
<protein>
    <recommendedName>
        <fullName evidence="7">Ankyrin</fullName>
    </recommendedName>
</protein>
<feature type="repeat" description="ANK" evidence="3">
    <location>
        <begin position="349"/>
        <end position="381"/>
    </location>
</feature>
<evidence type="ECO:0000256" key="4">
    <source>
        <dbReference type="SAM" id="MobiDB-lite"/>
    </source>
</evidence>
<dbReference type="SMART" id="SM00248">
    <property type="entry name" value="ANK"/>
    <property type="match status" value="6"/>
</dbReference>
<reference evidence="5 6" key="1">
    <citation type="journal article" date="2024" name="Commun. Biol.">
        <title>Comparative genomic analysis of thermophilic fungi reveals convergent evolutionary adaptations and gene losses.</title>
        <authorList>
            <person name="Steindorff A.S."/>
            <person name="Aguilar-Pontes M.V."/>
            <person name="Robinson A.J."/>
            <person name="Andreopoulos B."/>
            <person name="LaButti K."/>
            <person name="Kuo A."/>
            <person name="Mondo S."/>
            <person name="Riley R."/>
            <person name="Otillar R."/>
            <person name="Haridas S."/>
            <person name="Lipzen A."/>
            <person name="Grimwood J."/>
            <person name="Schmutz J."/>
            <person name="Clum A."/>
            <person name="Reid I.D."/>
            <person name="Moisan M.C."/>
            <person name="Butler G."/>
            <person name="Nguyen T.T.M."/>
            <person name="Dewar K."/>
            <person name="Conant G."/>
            <person name="Drula E."/>
            <person name="Henrissat B."/>
            <person name="Hansel C."/>
            <person name="Singer S."/>
            <person name="Hutchinson M.I."/>
            <person name="de Vries R.P."/>
            <person name="Natvig D.O."/>
            <person name="Powell A.J."/>
            <person name="Tsang A."/>
            <person name="Grigoriev I.V."/>
        </authorList>
    </citation>
    <scope>NUCLEOTIDE SEQUENCE [LARGE SCALE GENOMIC DNA]</scope>
    <source>
        <strain evidence="5 6">CBS 494.80</strain>
    </source>
</reference>
<comment type="caution">
    <text evidence="5">The sequence shown here is derived from an EMBL/GenBank/DDBJ whole genome shotgun (WGS) entry which is preliminary data.</text>
</comment>
<dbReference type="Pfam" id="PF12796">
    <property type="entry name" value="Ank_2"/>
    <property type="match status" value="2"/>
</dbReference>
<keyword evidence="2 3" id="KW-0040">ANK repeat</keyword>
<organism evidence="5 6">
    <name type="scientific">Oculimacula yallundae</name>
    <dbReference type="NCBI Taxonomy" id="86028"/>
    <lineage>
        <taxon>Eukaryota</taxon>
        <taxon>Fungi</taxon>
        <taxon>Dikarya</taxon>
        <taxon>Ascomycota</taxon>
        <taxon>Pezizomycotina</taxon>
        <taxon>Leotiomycetes</taxon>
        <taxon>Helotiales</taxon>
        <taxon>Ploettnerulaceae</taxon>
        <taxon>Oculimacula</taxon>
    </lineage>
</organism>
<dbReference type="SUPFAM" id="SSF48403">
    <property type="entry name" value="Ankyrin repeat"/>
    <property type="match status" value="2"/>
</dbReference>
<accession>A0ABR4CM54</accession>
<keyword evidence="1" id="KW-0677">Repeat</keyword>
<dbReference type="EMBL" id="JAZHXI010000006">
    <property type="protein sequence ID" value="KAL2070234.1"/>
    <property type="molecule type" value="Genomic_DNA"/>
</dbReference>
<dbReference type="PROSITE" id="PS50297">
    <property type="entry name" value="ANK_REP_REGION"/>
    <property type="match status" value="1"/>
</dbReference>
<dbReference type="PANTHER" id="PTHR24198:SF165">
    <property type="entry name" value="ANKYRIN REPEAT-CONTAINING PROTEIN-RELATED"/>
    <property type="match status" value="1"/>
</dbReference>
<evidence type="ECO:0000313" key="5">
    <source>
        <dbReference type="EMBL" id="KAL2070234.1"/>
    </source>
</evidence>
<sequence>MVEIANFATLPTEILLLIISKVSSSGDVNAICKLTRRLHGLFLPEVFERRIAWAKTQTSKHPRKPRDTLVQIFLHAVKFNSSTLIQELFCYGEILDFRGNLPATSVSHLSVTFLHFAVTMDAPIIASQLMKHGSSSEFTLDSLSSTYPDLTPLYLSLARPNLLTQRELNAALRIACSYALPRTAAFLLARGAEARTISLYGISALHATLARRARWRFFDEFYAYMEPNFRPEELWEKFVLGTAQHLAVFGADPRLRTGSTRAHKCDAHCWKSVNCDHSAQSPIHLAASSGFVSVLRLLEHTVGPGVLEENDGEGYTPLYAACVQGNEEAALYILRKLNHISNPMVRENDGTTALHVACRFALEQVVAYLCDNGAAMDINRQDMMGRTPLHEVLSHVTFDREEEVIGTLHLLAKYGADPDREWTSTTRSFQSHTKVTDIQSPRKIAAKHAFLSVRDMFRFEKDNIYRDWCDEDKKENMRLIRDADLEKEMEPSPGSDDGNTQPVKKPRRKTKKQREVAAAREHEQNFPALKTPDAEIRKKGSGVVVFNPNLPKSLYVGAQESRSMHWKEQPAGVVGQVGLLNSIASIGSTFGKDNAGEQVVDSAVLGKVKGKGNGGKNKWKKMAL</sequence>
<dbReference type="PROSITE" id="PS50088">
    <property type="entry name" value="ANK_REPEAT"/>
    <property type="match status" value="1"/>
</dbReference>
<dbReference type="Gene3D" id="1.25.40.20">
    <property type="entry name" value="Ankyrin repeat-containing domain"/>
    <property type="match status" value="1"/>
</dbReference>
<evidence type="ECO:0008006" key="7">
    <source>
        <dbReference type="Google" id="ProtNLM"/>
    </source>
</evidence>
<dbReference type="PANTHER" id="PTHR24198">
    <property type="entry name" value="ANKYRIN REPEAT AND PROTEIN KINASE DOMAIN-CONTAINING PROTEIN"/>
    <property type="match status" value="1"/>
</dbReference>
<dbReference type="Proteomes" id="UP001595075">
    <property type="component" value="Unassembled WGS sequence"/>
</dbReference>
<evidence type="ECO:0000256" key="3">
    <source>
        <dbReference type="PROSITE-ProRule" id="PRU00023"/>
    </source>
</evidence>
<feature type="compositionally biased region" description="Basic and acidic residues" evidence="4">
    <location>
        <begin position="513"/>
        <end position="524"/>
    </location>
</feature>
<evidence type="ECO:0000256" key="2">
    <source>
        <dbReference type="ARBA" id="ARBA00023043"/>
    </source>
</evidence>